<feature type="transmembrane region" description="Helical" evidence="1">
    <location>
        <begin position="6"/>
        <end position="23"/>
    </location>
</feature>
<keyword evidence="1" id="KW-1133">Transmembrane helix</keyword>
<dbReference type="HOGENOM" id="CLU_322851_0_0_6"/>
<feature type="transmembrane region" description="Helical" evidence="1">
    <location>
        <begin position="768"/>
        <end position="786"/>
    </location>
</feature>
<feature type="transmembrane region" description="Helical" evidence="1">
    <location>
        <begin position="798"/>
        <end position="816"/>
    </location>
</feature>
<evidence type="ECO:0008006" key="3">
    <source>
        <dbReference type="Google" id="ProtNLM"/>
    </source>
</evidence>
<evidence type="ECO:0000313" key="2">
    <source>
        <dbReference type="EMBL" id="ABI41629.1"/>
    </source>
</evidence>
<gene>
    <name evidence="2" type="ordered locus">Shewmr7_0626</name>
</gene>
<dbReference type="KEGG" id="shm:Shewmr7_0626"/>
<reference evidence="2" key="1">
    <citation type="submission" date="2006-08" db="EMBL/GenBank/DDBJ databases">
        <title>Complete sequence of Chromosome1 of Shewanella sp. MR-7.</title>
        <authorList>
            <consortium name="US DOE Joint Genome Institute"/>
            <person name="Copeland A."/>
            <person name="Lucas S."/>
            <person name="Lapidus A."/>
            <person name="Barry K."/>
            <person name="Detter J.C."/>
            <person name="Glavina del Rio T."/>
            <person name="Hammon N."/>
            <person name="Israni S."/>
            <person name="Dalin E."/>
            <person name="Tice H."/>
            <person name="Pitluck S."/>
            <person name="Kiss H."/>
            <person name="Brettin T."/>
            <person name="Bruce D."/>
            <person name="Han C."/>
            <person name="Tapia R."/>
            <person name="Gilna P."/>
            <person name="Schmutz J."/>
            <person name="Larimer F."/>
            <person name="Land M."/>
            <person name="Hauser L."/>
            <person name="Kyrpides N."/>
            <person name="Mikhailova N."/>
            <person name="Nealson K."/>
            <person name="Konstantinidis K."/>
            <person name="Klappenbach J."/>
            <person name="Tiedje J."/>
            <person name="Richardson P."/>
        </authorList>
    </citation>
    <scope>NUCLEOTIDE SEQUENCE</scope>
    <source>
        <strain evidence="2">MR-7</strain>
    </source>
</reference>
<sequence length="896" mass="103719">MRWYIILGTIIVILSSIILYIMFKRKKYTRERYAFFATGLIFTYTITVLTHLIFDVSLFQILLMLYNKLPFEDITIPTTSWSDKIWSIFLLIILCVFILSIFYTWGDKGNVSKLDRSMKDVREDLSFLRAALIGMNPAKIDIADKDIAKTDIDKKNFELNYLDLDRDWPSEAKELLNMYSNQYKINDSEWNKEENSFYSNYMGNPLLVICELESPSESTIESRITEFKKSRKVEDIKVIIAVKNVKYNTKNNIQSKDRIYFTKNTLLNSLIDFSDYNDCLRRQFESDEISEGDNVTLKDIYVESEGSITDLTSKENETIHSVEKHLINWASKNNNEEQIVLLGDYGQGKSVLSLRFANELVKSDIDRQPIIIELRGKSPRNMPMTEMIAAWAYRFNYNVKAILKLLQEGKLVVILEGFDELDMVGDQLRRLEHFKKLWDFARYKKSKIIITGRPNLFLNNEEARNFLQLNNGERSTFSVKAIKLEPFDREKIKLALRNTPENISKSILEHYDSTKSGVGFSDLISRPSTLFQTSIIWESLDKTKLNSSKIINSFIEHAYKRQAQKLLSISGTDLEAPVLTVQERAYFMQGIAVGMVKKGGYSNQISGRELEEIVFPLFTNIPNFCSRDHHSNTSNLHERLREDAFESVFNDVRTAGILVRDLTSINSFKFAHKSFLESLFANFVKMKVNPNNDEDKIIGNTIEKALSITDIYSLKFSDEVIGHVTENIVNQGQKFDDSEAKSLMNALSKKAKIIDTIFFRKAFLTTKFTAFLLAITFILVICTVYLKLTKPSYSHINLISEIIFILLPIFTIYLFGRNVFLKSTERIKAAIEIWCRACEVQNYNIENEKVLSKNFIECCRNHNKSINKFKSWLSIFPFTKEIVLKNKNDSPPNISR</sequence>
<protein>
    <recommendedName>
        <fullName evidence="3">NACHT domain-containing protein</fullName>
    </recommendedName>
</protein>
<accession>Q0HZ26</accession>
<feature type="transmembrane region" description="Helical" evidence="1">
    <location>
        <begin position="35"/>
        <end position="65"/>
    </location>
</feature>
<feature type="transmembrane region" description="Helical" evidence="1">
    <location>
        <begin position="85"/>
        <end position="106"/>
    </location>
</feature>
<dbReference type="InterPro" id="IPR027417">
    <property type="entry name" value="P-loop_NTPase"/>
</dbReference>
<dbReference type="SUPFAM" id="SSF52540">
    <property type="entry name" value="P-loop containing nucleoside triphosphate hydrolases"/>
    <property type="match status" value="1"/>
</dbReference>
<dbReference type="EMBL" id="CP000444">
    <property type="protein sequence ID" value="ABI41629.1"/>
    <property type="molecule type" value="Genomic_DNA"/>
</dbReference>
<dbReference type="AlphaFoldDB" id="Q0HZ26"/>
<evidence type="ECO:0000256" key="1">
    <source>
        <dbReference type="SAM" id="Phobius"/>
    </source>
</evidence>
<keyword evidence="1" id="KW-0812">Transmembrane</keyword>
<organism evidence="2">
    <name type="scientific">Shewanella sp. (strain MR-7)</name>
    <dbReference type="NCBI Taxonomy" id="60481"/>
    <lineage>
        <taxon>Bacteria</taxon>
        <taxon>Pseudomonadati</taxon>
        <taxon>Pseudomonadota</taxon>
        <taxon>Gammaproteobacteria</taxon>
        <taxon>Alteromonadales</taxon>
        <taxon>Shewanellaceae</taxon>
        <taxon>Shewanella</taxon>
    </lineage>
</organism>
<keyword evidence="1" id="KW-0472">Membrane</keyword>
<dbReference type="Gene3D" id="3.40.50.300">
    <property type="entry name" value="P-loop containing nucleotide triphosphate hydrolases"/>
    <property type="match status" value="1"/>
</dbReference>
<proteinExistence type="predicted"/>
<name>Q0HZ26_SHESR</name>